<dbReference type="EMBL" id="JASNQZ010000011">
    <property type="protein sequence ID" value="KAL0952073.1"/>
    <property type="molecule type" value="Genomic_DNA"/>
</dbReference>
<proteinExistence type="predicted"/>
<gene>
    <name evidence="1" type="ORF">HGRIS_008709</name>
</gene>
<accession>A0ABR3J9D3</accession>
<organism evidence="1 2">
    <name type="scientific">Hohenbuehelia grisea</name>
    <dbReference type="NCBI Taxonomy" id="104357"/>
    <lineage>
        <taxon>Eukaryota</taxon>
        <taxon>Fungi</taxon>
        <taxon>Dikarya</taxon>
        <taxon>Basidiomycota</taxon>
        <taxon>Agaricomycotina</taxon>
        <taxon>Agaricomycetes</taxon>
        <taxon>Agaricomycetidae</taxon>
        <taxon>Agaricales</taxon>
        <taxon>Pleurotineae</taxon>
        <taxon>Pleurotaceae</taxon>
        <taxon>Hohenbuehelia</taxon>
    </lineage>
</organism>
<protein>
    <submittedName>
        <fullName evidence="1">Uncharacterized protein</fullName>
    </submittedName>
</protein>
<keyword evidence="2" id="KW-1185">Reference proteome</keyword>
<reference evidence="2" key="1">
    <citation type="submission" date="2024-06" db="EMBL/GenBank/DDBJ databases">
        <title>Multi-omics analyses provide insights into the biosynthesis of the anticancer antibiotic pleurotin in Hohenbuehelia grisea.</title>
        <authorList>
            <person name="Weaver J.A."/>
            <person name="Alberti F."/>
        </authorList>
    </citation>
    <scope>NUCLEOTIDE SEQUENCE [LARGE SCALE GENOMIC DNA]</scope>
    <source>
        <strain evidence="2">T-177</strain>
    </source>
</reference>
<sequence length="256" mass="28854">MLSRTVFSTRLTPSLRGAWRNALTRPGASRLPRIRTYYPPPQHAGFASRLLYRADGTPRSKWKGLALGAYFTIHIPSRESLQGLHLASSLSITLFLFYQTAIVVEELDSAVQYLTILVHAQRVDQTYHLTDLSNFDDTLSLFRAFRGSFGLPSEMVDQFFDDVRRMPDGEGHRMMRAACERVHNTLHDEQLWEEDPLELALRVVQALDEATVEILEALNELLEDGGVQIRNQKIKGQMLTDGTGSKSEGSDYEAVG</sequence>
<evidence type="ECO:0000313" key="2">
    <source>
        <dbReference type="Proteomes" id="UP001556367"/>
    </source>
</evidence>
<evidence type="ECO:0000313" key="1">
    <source>
        <dbReference type="EMBL" id="KAL0952073.1"/>
    </source>
</evidence>
<comment type="caution">
    <text evidence="1">The sequence shown here is derived from an EMBL/GenBank/DDBJ whole genome shotgun (WGS) entry which is preliminary data.</text>
</comment>
<name>A0ABR3J9D3_9AGAR</name>
<dbReference type="Proteomes" id="UP001556367">
    <property type="component" value="Unassembled WGS sequence"/>
</dbReference>